<proteinExistence type="predicted"/>
<gene>
    <name evidence="1" type="ORF">SAMN05518682_0813</name>
</gene>
<evidence type="ECO:0008006" key="3">
    <source>
        <dbReference type="Google" id="ProtNLM"/>
    </source>
</evidence>
<protein>
    <recommendedName>
        <fullName evidence="3">SipW-cognate class signal peptide</fullName>
    </recommendedName>
</protein>
<dbReference type="RefSeq" id="WP_009865266.1">
    <property type="nucleotide sequence ID" value="NZ_FTMI01000001.1"/>
</dbReference>
<dbReference type="AlphaFoldDB" id="A0A1N6NY43"/>
<accession>A0A1N6NY43</accession>
<keyword evidence="2" id="KW-1185">Reference proteome</keyword>
<evidence type="ECO:0000313" key="2">
    <source>
        <dbReference type="Proteomes" id="UP000186235"/>
    </source>
</evidence>
<dbReference type="EMBL" id="FTMI01000001">
    <property type="protein sequence ID" value="SIP97045.1"/>
    <property type="molecule type" value="Genomic_DNA"/>
</dbReference>
<name>A0A1N6NY43_9MICO</name>
<evidence type="ECO:0000313" key="1">
    <source>
        <dbReference type="EMBL" id="SIP97045.1"/>
    </source>
</evidence>
<organism evidence="1 2">
    <name type="scientific">Cellulosimicrobium aquatile</name>
    <dbReference type="NCBI Taxonomy" id="1612203"/>
    <lineage>
        <taxon>Bacteria</taxon>
        <taxon>Bacillati</taxon>
        <taxon>Actinomycetota</taxon>
        <taxon>Actinomycetes</taxon>
        <taxon>Micrococcales</taxon>
        <taxon>Promicromonosporaceae</taxon>
        <taxon>Cellulosimicrobium</taxon>
    </lineage>
</organism>
<reference evidence="2" key="1">
    <citation type="submission" date="2017-01" db="EMBL/GenBank/DDBJ databases">
        <authorList>
            <person name="Varghese N."/>
            <person name="Submissions S."/>
        </authorList>
    </citation>
    <scope>NUCLEOTIDE SEQUENCE [LARGE SCALE GENOMIC DNA]</scope>
    <source>
        <strain evidence="2">3bp</strain>
    </source>
</reference>
<dbReference type="Proteomes" id="UP000186235">
    <property type="component" value="Unassembled WGS sequence"/>
</dbReference>
<sequence length="180" mass="18290">MTLHTPETTPAPRRDKRRAFAAFGLAALAVGGIGAALTSAAWTDNAFFAAPATAATFDLQGSLDGTTWKDSADPDAIELVVPSDALANLLPGQTRTIDLWVRNESSVKAALTSSVRFASGSTFTTNPSASVSGLATTLDATGGTSSDQFRLTVTAPSDWAPSNQGATGTLVVTVSATATA</sequence>